<evidence type="ECO:0000313" key="3">
    <source>
        <dbReference type="Proteomes" id="UP000694845"/>
    </source>
</evidence>
<feature type="region of interest" description="Disordered" evidence="1">
    <location>
        <begin position="229"/>
        <end position="390"/>
    </location>
</feature>
<dbReference type="Gene3D" id="2.60.120.260">
    <property type="entry name" value="Galactose-binding domain-like"/>
    <property type="match status" value="1"/>
</dbReference>
<evidence type="ECO:0000313" key="5">
    <source>
        <dbReference type="RefSeq" id="XP_022085720.1"/>
    </source>
</evidence>
<organism evidence="3 5">
    <name type="scientific">Acanthaster planci</name>
    <name type="common">Crown-of-thorns starfish</name>
    <dbReference type="NCBI Taxonomy" id="133434"/>
    <lineage>
        <taxon>Eukaryota</taxon>
        <taxon>Metazoa</taxon>
        <taxon>Echinodermata</taxon>
        <taxon>Eleutherozoa</taxon>
        <taxon>Asterozoa</taxon>
        <taxon>Asteroidea</taxon>
        <taxon>Valvatacea</taxon>
        <taxon>Valvatida</taxon>
        <taxon>Acanthasteridae</taxon>
        <taxon>Acanthaster</taxon>
    </lineage>
</organism>
<dbReference type="AlphaFoldDB" id="A0A8B7Y099"/>
<gene>
    <name evidence="4 5" type="primary">LOC110976600</name>
</gene>
<feature type="compositionally biased region" description="Low complexity" evidence="1">
    <location>
        <begin position="464"/>
        <end position="478"/>
    </location>
</feature>
<proteinExistence type="predicted"/>
<protein>
    <submittedName>
        <fullName evidence="4">Uncharacterized protein LOC110976600 isoform X1</fullName>
    </submittedName>
    <submittedName>
        <fullName evidence="5">Uncharacterized protein LOC110976600 isoform X2</fullName>
    </submittedName>
</protein>
<dbReference type="Proteomes" id="UP000694845">
    <property type="component" value="Unplaced"/>
</dbReference>
<accession>A0A8B7Y099</accession>
<dbReference type="GO" id="GO:0006284">
    <property type="term" value="P:base-excision repair"/>
    <property type="evidence" value="ECO:0007669"/>
    <property type="project" value="TreeGrafter"/>
</dbReference>
<feature type="compositionally biased region" description="Polar residues" evidence="1">
    <location>
        <begin position="248"/>
        <end position="290"/>
    </location>
</feature>
<feature type="compositionally biased region" description="Polar residues" evidence="1">
    <location>
        <begin position="623"/>
        <end position="657"/>
    </location>
</feature>
<dbReference type="GeneID" id="110976600"/>
<dbReference type="InterPro" id="IPR008979">
    <property type="entry name" value="Galactose-bd-like_sf"/>
</dbReference>
<dbReference type="GO" id="GO:0005634">
    <property type="term" value="C:nucleus"/>
    <property type="evidence" value="ECO:0007669"/>
    <property type="project" value="InterPro"/>
</dbReference>
<dbReference type="OrthoDB" id="25840at2759"/>
<feature type="compositionally biased region" description="Low complexity" evidence="1">
    <location>
        <begin position="591"/>
        <end position="607"/>
    </location>
</feature>
<feature type="region of interest" description="Disordered" evidence="1">
    <location>
        <begin position="449"/>
        <end position="478"/>
    </location>
</feature>
<dbReference type="GO" id="GO:0000012">
    <property type="term" value="P:single strand break repair"/>
    <property type="evidence" value="ECO:0007669"/>
    <property type="project" value="InterPro"/>
</dbReference>
<keyword evidence="3" id="KW-1185">Reference proteome</keyword>
<dbReference type="RefSeq" id="XP_022085720.1">
    <property type="nucleotide sequence ID" value="XM_022230028.1"/>
</dbReference>
<feature type="region of interest" description="Disordered" evidence="1">
    <location>
        <begin position="523"/>
        <end position="657"/>
    </location>
</feature>
<dbReference type="Pfam" id="PF01834">
    <property type="entry name" value="XRCC1_N"/>
    <property type="match status" value="1"/>
</dbReference>
<reference evidence="4 5" key="1">
    <citation type="submission" date="2025-04" db="UniProtKB">
        <authorList>
            <consortium name="RefSeq"/>
        </authorList>
    </citation>
    <scope>IDENTIFICATION</scope>
</reference>
<evidence type="ECO:0000313" key="4">
    <source>
        <dbReference type="RefSeq" id="XP_022085719.1"/>
    </source>
</evidence>
<name>A0A8B7Y099_ACAPL</name>
<dbReference type="PANTHER" id="PTHR11370">
    <property type="entry name" value="DNA-REPAIR PROTEIN XRCC1"/>
    <property type="match status" value="1"/>
</dbReference>
<feature type="compositionally biased region" description="Basic residues" evidence="1">
    <location>
        <begin position="537"/>
        <end position="553"/>
    </location>
</feature>
<sequence length="732" mass="80603">MAPVRLMEVIVYSSQDSVHRADNLLDQSSQWKRWLCASGDRSGSMQAEFQLEKAAKIGYVDIGNYGSAFVEILVRKSSWSSNDYVTLIPATMLMSPMESRSGQNKCAVKMFTKAALSEESLRGKWDRIKVKCSQPYKKDAQFGLAFIRLRSLEEPKEQTQTISPGPTMTKLHSKSESTPMTDKPNGRPILSPSWKTNSSFQRQFMAVKDENNKYSDMELKARLLKMAATADTGSDKSDSLSRSAKMVLTSSNKKQQTPKRQPSSHGNSVHTPSTPSRKNNSTDSPYSASRKQLGPRRQDSDFENCYRSSSDRSQSSHGHSHPGHENSASKSSEPRCQRRASGQPRDSHSGFTHCQKEKEQTSTSKTPKKRPSNLPAESSPSKLTNGDSHRPFKQVAGKFLASLGRSLFDSKLSDIRPVLERKLGRKLSREEKHTLKQLAVERVDVLLKYGSPSTPSQPKPQPVPTTSTSQDSASSSVTDIAEMEFRNCPKCYLQFTARQITGHVLCCQGIPSAAGVAKAMDVSSTTKDPASFVPQRGRVRGRGRRGGRQRQRRSPAASEDNLPAVSSHVRTAQMPRYQREGAVAKGKCSGRATNPSSRNAASSPANSGKQQPGGFLIQPVEVSPSQHITSSPQGGKLTTQQSTSFGSSLQPSSAWPGNKCMTSNTNASLARSSFQMTPDRSDAREDTEYEETSPCPICFKSYPVEVIEIHADMCLEQTHILNEISNRQMACF</sequence>
<dbReference type="SUPFAM" id="SSF49785">
    <property type="entry name" value="Galactose-binding domain-like"/>
    <property type="match status" value="1"/>
</dbReference>
<dbReference type="FunFam" id="2.60.120.260:FF:000025">
    <property type="entry name" value="DNA repair protein XRCC1 isoform X1"/>
    <property type="match status" value="1"/>
</dbReference>
<evidence type="ECO:0000256" key="1">
    <source>
        <dbReference type="SAM" id="MobiDB-lite"/>
    </source>
</evidence>
<dbReference type="RefSeq" id="XP_022085719.1">
    <property type="nucleotide sequence ID" value="XM_022230027.1"/>
</dbReference>
<evidence type="ECO:0000259" key="2">
    <source>
        <dbReference type="Pfam" id="PF01834"/>
    </source>
</evidence>
<feature type="domain" description="DNA-repair protein Xrcc1 N-terminal" evidence="2">
    <location>
        <begin position="1"/>
        <end position="149"/>
    </location>
</feature>
<dbReference type="InterPro" id="IPR002706">
    <property type="entry name" value="Xrcc1_N"/>
</dbReference>
<dbReference type="PANTHER" id="PTHR11370:SF4">
    <property type="entry name" value="DNA-REPAIR PROTEIN XRCC1 N-TERMINAL DOMAIN-CONTAINING PROTEIN"/>
    <property type="match status" value="1"/>
</dbReference>
<dbReference type="GO" id="GO:0003684">
    <property type="term" value="F:damaged DNA binding"/>
    <property type="evidence" value="ECO:0007669"/>
    <property type="project" value="InterPro"/>
</dbReference>
<feature type="compositionally biased region" description="Polar residues" evidence="1">
    <location>
        <begin position="375"/>
        <end position="386"/>
    </location>
</feature>
<feature type="region of interest" description="Disordered" evidence="1">
    <location>
        <begin position="155"/>
        <end position="196"/>
    </location>
</feature>
<dbReference type="KEGG" id="aplc:110976600"/>